<feature type="domain" description="Schizont-infected cell agglutination extracellular beta" evidence="3">
    <location>
        <begin position="990"/>
        <end position="1163"/>
    </location>
</feature>
<feature type="domain" description="Schizont-infected cell agglutination extracellular beta" evidence="3">
    <location>
        <begin position="771"/>
        <end position="949"/>
    </location>
</feature>
<evidence type="ECO:0000313" key="5">
    <source>
        <dbReference type="EMBL" id="ANQ08197.1"/>
    </source>
</evidence>
<proteinExistence type="predicted"/>
<gene>
    <name evidence="5" type="ORF">PCOAH_00025780</name>
</gene>
<dbReference type="Proteomes" id="UP000092716">
    <property type="component" value="Chromosome 9"/>
</dbReference>
<name>A0A1B1E020_9APIC</name>
<dbReference type="InterPro" id="IPR024290">
    <property type="entry name" value="SICA_extracell_a"/>
</dbReference>
<evidence type="ECO:0000259" key="3">
    <source>
        <dbReference type="Pfam" id="PF12878"/>
    </source>
</evidence>
<dbReference type="KEGG" id="pcot:PCOAH_00025780"/>
<keyword evidence="6" id="KW-1185">Reference proteome</keyword>
<evidence type="ECO:0000259" key="4">
    <source>
        <dbReference type="Pfam" id="PF12887"/>
    </source>
</evidence>
<evidence type="ECO:0000256" key="2">
    <source>
        <dbReference type="SAM" id="Phobius"/>
    </source>
</evidence>
<dbReference type="InterPro" id="IPR024285">
    <property type="entry name" value="SICA_extracell_b"/>
</dbReference>
<feature type="transmembrane region" description="Helical" evidence="2">
    <location>
        <begin position="1302"/>
        <end position="1319"/>
    </location>
</feature>
<dbReference type="VEuPathDB" id="PlasmoDB:PCOAH_00025780"/>
<dbReference type="Pfam" id="PF12887">
    <property type="entry name" value="SICA_alpha"/>
    <property type="match status" value="2"/>
</dbReference>
<evidence type="ECO:0000313" key="6">
    <source>
        <dbReference type="Proteomes" id="UP000092716"/>
    </source>
</evidence>
<keyword evidence="2" id="KW-0472">Membrane</keyword>
<keyword evidence="2" id="KW-0812">Transmembrane</keyword>
<sequence>MKTLIDRMSKEMMKKGDMGIARAGCHDMIKQGVVMTHEEEEECAYILSNLWEIGTVSRVQCGRGMIDEDIKDYVRCAVMNMWSFLYHSAHCEAGRAIKAAFGAIKSMGEALSTGIKCTECEYGMLEPMVISGKRTLNYIRGAMEQNTELMKLIKGGPKPNKPCPQQPNTAPSALGPPNVATTGHEYKQTGPIVTKSATNKTKPYEFLTKLLHLWIMARGTSQLDEFETLIWDDLWKVFDDMMNNVLEDANDEKTLCAREDGNRKQILHGDNQGKELCKMLIKISLWIDGWNQKFDRINRWHWVPREREKKAKERRLQNYLRCLIGKVTMLGMFKTHCKLNKVTPVVKISMENKRKEGNVKNRSGICDEIDNASIGVGGKLIWEELENWINGYTRQANEGKGFREVVAGQSPLHTIKGEGKNGCPTGKEKEGNREETLSDLGIVVIPGEEKENKEEDNVNWKKSAIGDMLKKLKQKEDERRRASGCSPSNTNGFEEGEEDSIMEWFTKFFNNPAEDDEQYEPGKYDWSKYDKYSAICEEGADDPRFDAKKYGYFCKIMLKNLMMVTNQGNQNKPENSNTKCKRKFIPICDLLKIWMTYMGESCVPRSVMQYVFEAVENLEKEWKGEKNYEKCEYGNISNLYRGNTDIGHEVSKLLRNSTVGSKLGELNRRNWCDESRRRYWTHPDMYNKVSRSDEGTDGGRSQIEGVMKELKSLVKGVDEGIEEEEKELGDIMGTVTEVVNEVMQQQQQQQLPPPSTSAAGQVVECTDKTDLCVRADCVAERWRANREVNNVTFPDWLGTFWNNDVNSRLKKLSDAMTTDDKNNEEECESITVSGNASLEANKKACNYIVKGLKHIYNIQKDPVKITQGKNLQVEERKASDNQLFWRTMECVLLNAYADKLEQQSPCTPKAGVTHAFTAGKQLWNDICNNKGDTNCVQCTREPNFKNCEINDSKKSKKDKVEGRVNKLLNGTNGTQLQTTLAAINSLNNNTLCQRVQCVTVKWFEDRIYSETSKQNWCTFWGANDVGKVLREMSKAMTKEDGTDDHLCKNFTRTNGEAIPTEPDKKACQYITKGLRYIYNIQENPKDDYKNQKKNNRIFYQTVGCLFLNAYADRIITTCPDVDEDKIVSMFKSGNNNKDTWCKDKVNGNDCVQCERDTNYKSCTLSVKEALLNKKPGKECEHHKDNIKKKLDDMLNPNENGDQVVKPALTEINNICETVAAKPAGTTKPATTKPGKDQKPEAVENVQTVILILQIHIPLVQVLQQMLNNLSHLILQVRVHNPQHLMPPPLFQELQMKYTRQPPLLLLLLLILVVHLMVIVRNKILNQRPLLNQMLYPRNQNYLLYQEGKVQLYMHQQKK</sequence>
<keyword evidence="2" id="KW-1133">Transmembrane helix</keyword>
<dbReference type="Pfam" id="PF12878">
    <property type="entry name" value="SICA_beta"/>
    <property type="match status" value="2"/>
</dbReference>
<feature type="domain" description="Schizont-infected cell agglutination extracellular alpha" evidence="4">
    <location>
        <begin position="224"/>
        <end position="388"/>
    </location>
</feature>
<feature type="region of interest" description="Disordered" evidence="1">
    <location>
        <begin position="154"/>
        <end position="194"/>
    </location>
</feature>
<feature type="domain" description="Schizont-infected cell agglutination extracellular alpha" evidence="4">
    <location>
        <begin position="1"/>
        <end position="139"/>
    </location>
</feature>
<protein>
    <submittedName>
        <fullName evidence="5">SICA antigen</fullName>
    </submittedName>
</protein>
<dbReference type="GeneID" id="30909306"/>
<feature type="region of interest" description="Disordered" evidence="1">
    <location>
        <begin position="413"/>
        <end position="434"/>
    </location>
</feature>
<accession>A0A1B1E020</accession>
<dbReference type="RefSeq" id="XP_019914892.1">
    <property type="nucleotide sequence ID" value="XM_020059383.1"/>
</dbReference>
<dbReference type="EMBL" id="CP016247">
    <property type="protein sequence ID" value="ANQ08197.1"/>
    <property type="molecule type" value="Genomic_DNA"/>
</dbReference>
<organism evidence="5 6">
    <name type="scientific">Plasmodium coatneyi</name>
    <dbReference type="NCBI Taxonomy" id="208452"/>
    <lineage>
        <taxon>Eukaryota</taxon>
        <taxon>Sar</taxon>
        <taxon>Alveolata</taxon>
        <taxon>Apicomplexa</taxon>
        <taxon>Aconoidasida</taxon>
        <taxon>Haemosporida</taxon>
        <taxon>Plasmodiidae</taxon>
        <taxon>Plasmodium</taxon>
    </lineage>
</organism>
<evidence type="ECO:0000256" key="1">
    <source>
        <dbReference type="SAM" id="MobiDB-lite"/>
    </source>
</evidence>
<reference evidence="6" key="1">
    <citation type="submission" date="2016-06" db="EMBL/GenBank/DDBJ databases">
        <title>First high quality genome sequence of Plasmodium coatneyi using continuous long reads from single molecule, real-time sequencing.</title>
        <authorList>
            <person name="Chien J.-T."/>
            <person name="Pakala S.B."/>
            <person name="Geraldo J.A."/>
            <person name="Lapp S.A."/>
            <person name="Barnwell J.W."/>
            <person name="Kissinger J.C."/>
            <person name="Galinski M.R."/>
            <person name="Humphrey J.C."/>
        </authorList>
    </citation>
    <scope>NUCLEOTIDE SEQUENCE [LARGE SCALE GENOMIC DNA]</scope>
    <source>
        <strain evidence="6">Hackeri</strain>
    </source>
</reference>